<proteinExistence type="inferred from homology"/>
<protein>
    <recommendedName>
        <fullName evidence="2">tryptophan--tRNA ligase</fullName>
        <ecNumber evidence="2">6.1.1.2</ecNumber>
    </recommendedName>
    <alternativeName>
        <fullName evidence="8">Tryptophanyl-tRNA synthetase</fullName>
    </alternativeName>
</protein>
<sequence length="404" mass="46376">MENNEQTVNPHVASAKTKFNYDILVDQFGLNLIDTTLLSKLENISKGQIHHYIRRNIFYAHQDFDKILEAKATGKEVYIYTGRGPSAESMHLGHFVPMLFTVWLQKILDCYVVIEMSDEEKFYFKNGSLEDFINYTEGNAKDIIACGFNPEKTFIFSSFKYERFMRPLVAQLNKKISVDLANKIYGFNDHNNIGQLQWGAYEMAPAMCGAFPHLFGNRKDVMCLVPCAVDQAPYFRSLRDYAVSLGYPKPALICSKFLVGLKGISEKASTTGVIQPIFLSDSNDVVTNKIKKYAFSGGGETLKEHREKGANLEVDVPYIYLCHFLEDDNELNDIAKLYSSGQMLTSEIKKKVIHVINTKLKKHQDEIKTLSKEKYDHFFTMYVQPHAKSYFDYYCEKYINIKIV</sequence>
<dbReference type="PROSITE" id="PS00178">
    <property type="entry name" value="AA_TRNA_LIGASE_I"/>
    <property type="match status" value="1"/>
</dbReference>
<dbReference type="InterPro" id="IPR014729">
    <property type="entry name" value="Rossmann-like_a/b/a_fold"/>
</dbReference>
<evidence type="ECO:0000256" key="7">
    <source>
        <dbReference type="ARBA" id="ARBA00023146"/>
    </source>
</evidence>
<keyword evidence="4" id="KW-0547">Nucleotide-binding</keyword>
<dbReference type="SUPFAM" id="SSF52374">
    <property type="entry name" value="Nucleotidylyl transferase"/>
    <property type="match status" value="1"/>
</dbReference>
<evidence type="ECO:0000256" key="1">
    <source>
        <dbReference type="ARBA" id="ARBA00005594"/>
    </source>
</evidence>
<keyword evidence="6" id="KW-0648">Protein biosynthesis</keyword>
<evidence type="ECO:0000256" key="3">
    <source>
        <dbReference type="ARBA" id="ARBA00022598"/>
    </source>
</evidence>
<dbReference type="Gene3D" id="3.40.50.620">
    <property type="entry name" value="HUPs"/>
    <property type="match status" value="1"/>
</dbReference>
<comment type="catalytic activity">
    <reaction evidence="9">
        <text>tRNA(Trp) + L-tryptophan + ATP = L-tryptophyl-tRNA(Trp) + AMP + diphosphate + H(+)</text>
        <dbReference type="Rhea" id="RHEA:24080"/>
        <dbReference type="Rhea" id="RHEA-COMP:9671"/>
        <dbReference type="Rhea" id="RHEA-COMP:9705"/>
        <dbReference type="ChEBI" id="CHEBI:15378"/>
        <dbReference type="ChEBI" id="CHEBI:30616"/>
        <dbReference type="ChEBI" id="CHEBI:33019"/>
        <dbReference type="ChEBI" id="CHEBI:57912"/>
        <dbReference type="ChEBI" id="CHEBI:78442"/>
        <dbReference type="ChEBI" id="CHEBI:78535"/>
        <dbReference type="ChEBI" id="CHEBI:456215"/>
        <dbReference type="EC" id="6.1.1.2"/>
    </reaction>
</comment>
<dbReference type="PRINTS" id="PR01039">
    <property type="entry name" value="TRNASYNTHTRP"/>
</dbReference>
<evidence type="ECO:0000256" key="8">
    <source>
        <dbReference type="ARBA" id="ARBA00030268"/>
    </source>
</evidence>
<evidence type="ECO:0000256" key="4">
    <source>
        <dbReference type="ARBA" id="ARBA00022741"/>
    </source>
</evidence>
<evidence type="ECO:0000256" key="6">
    <source>
        <dbReference type="ARBA" id="ARBA00022917"/>
    </source>
</evidence>
<comment type="similarity">
    <text evidence="1">Belongs to the class-I aminoacyl-tRNA synthetase family.</text>
</comment>
<keyword evidence="7 10" id="KW-0030">Aminoacyl-tRNA synthetase</keyword>
<accession>A0A6N1NIG3</accession>
<dbReference type="PANTHER" id="PTHR10055:SF1">
    <property type="entry name" value="TRYPTOPHAN--TRNA LIGASE, CYTOPLASMIC"/>
    <property type="match status" value="1"/>
</dbReference>
<evidence type="ECO:0000256" key="2">
    <source>
        <dbReference type="ARBA" id="ARBA00013161"/>
    </source>
</evidence>
<dbReference type="NCBIfam" id="TIGR00233">
    <property type="entry name" value="trpS"/>
    <property type="match status" value="1"/>
</dbReference>
<dbReference type="RefSeq" id="YP_010781463.1">
    <property type="nucleotide sequence ID" value="NC_075039.1"/>
</dbReference>
<dbReference type="FunFam" id="1.10.240.10:FF:000007">
    <property type="entry name" value="Tryptophan--tRNA ligase"/>
    <property type="match status" value="1"/>
</dbReference>
<dbReference type="EMBL" id="KY523104">
    <property type="protein sequence ID" value="QKU34814.1"/>
    <property type="molecule type" value="Genomic_DNA"/>
</dbReference>
<dbReference type="GeneID" id="80518227"/>
<dbReference type="InterPro" id="IPR002305">
    <property type="entry name" value="aa-tRNA-synth_Ic"/>
</dbReference>
<reference evidence="10" key="1">
    <citation type="submission" date="2017-01" db="EMBL/GenBank/DDBJ databases">
        <authorList>
            <person name="Assis F.L."/>
            <person name="Abrahao J.S."/>
            <person name="Silva L."/>
            <person name="Khalil J.B."/>
            <person name="Rodrigues R."/>
            <person name="Silva L.S."/>
            <person name="Arantes T."/>
            <person name="Boratto P."/>
            <person name="Andrade M."/>
            <person name="Kroon E.G."/>
            <person name="Ribeiro B."/>
            <person name="Bergier I."/>
            <person name="Seligmann H."/>
            <person name="Ghigo E."/>
            <person name="Colson P."/>
            <person name="Levasseur A."/>
            <person name="Raoult D."/>
            <person name="Scola B.L."/>
        </authorList>
    </citation>
    <scope>NUCLEOTIDE SEQUENCE</scope>
    <source>
        <strain evidence="10">Soda lake</strain>
    </source>
</reference>
<dbReference type="GO" id="GO:0005524">
    <property type="term" value="F:ATP binding"/>
    <property type="evidence" value="ECO:0007669"/>
    <property type="project" value="UniProtKB-KW"/>
</dbReference>
<dbReference type="Pfam" id="PF00579">
    <property type="entry name" value="tRNA-synt_1b"/>
    <property type="match status" value="1"/>
</dbReference>
<keyword evidence="3" id="KW-0436">Ligase</keyword>
<dbReference type="PANTHER" id="PTHR10055">
    <property type="entry name" value="TRYPTOPHANYL-TRNA SYNTHETASE"/>
    <property type="match status" value="1"/>
</dbReference>
<organism evidence="10">
    <name type="scientific">Tupanvirus soda lake</name>
    <dbReference type="NCBI Taxonomy" id="2126985"/>
    <lineage>
        <taxon>Viruses</taxon>
        <taxon>Varidnaviria</taxon>
        <taxon>Bamfordvirae</taxon>
        <taxon>Nucleocytoviricota</taxon>
        <taxon>Megaviricetes</taxon>
        <taxon>Imitervirales</taxon>
        <taxon>Mimiviridae</taxon>
        <taxon>Megamimivirinae</taxon>
        <taxon>Tupanvirus</taxon>
        <taxon>Tupanvirus salinum</taxon>
    </lineage>
</organism>
<dbReference type="InterPro" id="IPR002306">
    <property type="entry name" value="Trp-tRNA-ligase"/>
</dbReference>
<dbReference type="InterPro" id="IPR001412">
    <property type="entry name" value="aa-tRNA-synth_I_CS"/>
</dbReference>
<reference evidence="10" key="2">
    <citation type="journal article" date="2018" name="Nat. Commun.">
        <title>Tailed giant Tupanvirus possesses the most complete translational apparatus of the known virosphere.</title>
        <authorList>
            <person name="Abrahao J."/>
            <person name="Silva L."/>
            <person name="Silva L.S."/>
            <person name="Khalil J.Y.B."/>
            <person name="Rodrigues R."/>
            <person name="Arantes T."/>
            <person name="Assis F."/>
            <person name="Boratto P."/>
            <person name="Andrade M."/>
            <person name="Kroon E.G."/>
            <person name="Ribeiro B."/>
            <person name="Bergier I."/>
            <person name="Seligmann H."/>
            <person name="Ghigo E."/>
            <person name="Colson P."/>
            <person name="Levasseur A."/>
            <person name="Kroemer G."/>
            <person name="Raoult D."/>
            <person name="La Scola B."/>
        </authorList>
    </citation>
    <scope>NUCLEOTIDE SEQUENCE [LARGE SCALE GENOMIC DNA]</scope>
    <source>
        <strain evidence="10">Soda lake</strain>
    </source>
</reference>
<evidence type="ECO:0000256" key="5">
    <source>
        <dbReference type="ARBA" id="ARBA00022840"/>
    </source>
</evidence>
<name>A0A6N1NIG3_9VIRU</name>
<evidence type="ECO:0000256" key="9">
    <source>
        <dbReference type="ARBA" id="ARBA00049929"/>
    </source>
</evidence>
<dbReference type="Gene3D" id="1.10.240.10">
    <property type="entry name" value="Tyrosyl-Transfer RNA Synthetase"/>
    <property type="match status" value="1"/>
</dbReference>
<dbReference type="GO" id="GO:0004830">
    <property type="term" value="F:tryptophan-tRNA ligase activity"/>
    <property type="evidence" value="ECO:0007669"/>
    <property type="project" value="UniProtKB-EC"/>
</dbReference>
<evidence type="ECO:0000313" key="10">
    <source>
        <dbReference type="EMBL" id="QKU34814.1"/>
    </source>
</evidence>
<dbReference type="EC" id="6.1.1.2" evidence="2"/>
<dbReference type="KEGG" id="vg:80518227"/>
<keyword evidence="5" id="KW-0067">ATP-binding</keyword>